<evidence type="ECO:0000256" key="2">
    <source>
        <dbReference type="ARBA" id="ARBA00022803"/>
    </source>
</evidence>
<accession>A0ABY4CRL9</accession>
<name>A0ABY4CRL9_9BACT</name>
<organism evidence="4 5">
    <name type="scientific">Hymenobacter tibetensis</name>
    <dbReference type="NCBI Taxonomy" id="497967"/>
    <lineage>
        <taxon>Bacteria</taxon>
        <taxon>Pseudomonadati</taxon>
        <taxon>Bacteroidota</taxon>
        <taxon>Cytophagia</taxon>
        <taxon>Cytophagales</taxon>
        <taxon>Hymenobacteraceae</taxon>
        <taxon>Hymenobacter</taxon>
    </lineage>
</organism>
<dbReference type="EMBL" id="CP094669">
    <property type="protein sequence ID" value="UOG72796.1"/>
    <property type="molecule type" value="Genomic_DNA"/>
</dbReference>
<keyword evidence="5" id="KW-1185">Reference proteome</keyword>
<dbReference type="Gene3D" id="1.25.40.10">
    <property type="entry name" value="Tetratricopeptide repeat domain"/>
    <property type="match status" value="1"/>
</dbReference>
<dbReference type="InterPro" id="IPR019734">
    <property type="entry name" value="TPR_rpt"/>
</dbReference>
<dbReference type="SUPFAM" id="SSF48452">
    <property type="entry name" value="TPR-like"/>
    <property type="match status" value="1"/>
</dbReference>
<protein>
    <submittedName>
        <fullName evidence="4">Tetratricopeptide repeat protein</fullName>
    </submittedName>
</protein>
<dbReference type="PROSITE" id="PS50005">
    <property type="entry name" value="TPR"/>
    <property type="match status" value="1"/>
</dbReference>
<dbReference type="InterPro" id="IPR013105">
    <property type="entry name" value="TPR_2"/>
</dbReference>
<gene>
    <name evidence="4" type="ORF">MTX78_11730</name>
</gene>
<dbReference type="RefSeq" id="WP_243794056.1">
    <property type="nucleotide sequence ID" value="NZ_CP094669.1"/>
</dbReference>
<sequence length="77" mass="8348">MGLHAQQGSPQQAVELFKLNVGLHPNSWNSYDSLGEACEMAGNSALAITNYKRALALNPRNIGAVEHLKKLSEQTSK</sequence>
<keyword evidence="2 3" id="KW-0802">TPR repeat</keyword>
<evidence type="ECO:0000313" key="4">
    <source>
        <dbReference type="EMBL" id="UOG72796.1"/>
    </source>
</evidence>
<evidence type="ECO:0000256" key="3">
    <source>
        <dbReference type="PROSITE-ProRule" id="PRU00339"/>
    </source>
</evidence>
<proteinExistence type="predicted"/>
<dbReference type="InterPro" id="IPR011990">
    <property type="entry name" value="TPR-like_helical_dom_sf"/>
</dbReference>
<evidence type="ECO:0000313" key="5">
    <source>
        <dbReference type="Proteomes" id="UP000831113"/>
    </source>
</evidence>
<dbReference type="SMART" id="SM00028">
    <property type="entry name" value="TPR"/>
    <property type="match status" value="1"/>
</dbReference>
<dbReference type="Pfam" id="PF07719">
    <property type="entry name" value="TPR_2"/>
    <property type="match status" value="1"/>
</dbReference>
<feature type="repeat" description="TPR" evidence="3">
    <location>
        <begin position="28"/>
        <end position="61"/>
    </location>
</feature>
<keyword evidence="1" id="KW-0677">Repeat</keyword>
<reference evidence="4 5" key="1">
    <citation type="submission" date="2022-03" db="EMBL/GenBank/DDBJ databases">
        <title>Hymenobactersp. isolated from the air.</title>
        <authorList>
            <person name="Won M."/>
            <person name="Kwon S.-W."/>
        </authorList>
    </citation>
    <scope>NUCLEOTIDE SEQUENCE [LARGE SCALE GENOMIC DNA]</scope>
    <source>
        <strain evidence="4 5">KACC 21982</strain>
    </source>
</reference>
<evidence type="ECO:0000256" key="1">
    <source>
        <dbReference type="ARBA" id="ARBA00022737"/>
    </source>
</evidence>
<dbReference type="Proteomes" id="UP000831113">
    <property type="component" value="Chromosome"/>
</dbReference>